<name>A0A3G8GUU5_9BURK</name>
<evidence type="ECO:0000313" key="2">
    <source>
        <dbReference type="Proteomes" id="UP000270411"/>
    </source>
</evidence>
<sequence length="143" mass="15233">MTIEINIFGDPPTQSEIDGNLRADRRSLTTGEKIALGPGVLGLEVLVGAAVDAFNGESNRITGKSSPWEAAPGAIDWDWSRSIFAESYANKVRAMKRDLVRCEVTALTRQFNLEQKAISAVKEAGAVAGSIADTILSSVVGKK</sequence>
<gene>
    <name evidence="1" type="ORF">EHF44_00655</name>
</gene>
<geneLocation type="plasmid" evidence="1">
    <name>unnamed1</name>
</geneLocation>
<keyword evidence="1" id="KW-0614">Plasmid</keyword>
<dbReference type="OrthoDB" id="8964406at2"/>
<organism evidence="1 2">
    <name type="scientific">Cupriavidus pauculus</name>
    <dbReference type="NCBI Taxonomy" id="82633"/>
    <lineage>
        <taxon>Bacteria</taxon>
        <taxon>Pseudomonadati</taxon>
        <taxon>Pseudomonadota</taxon>
        <taxon>Betaproteobacteria</taxon>
        <taxon>Burkholderiales</taxon>
        <taxon>Burkholderiaceae</taxon>
        <taxon>Cupriavidus</taxon>
    </lineage>
</organism>
<reference evidence="2" key="1">
    <citation type="submission" date="2018-11" db="EMBL/GenBank/DDBJ databases">
        <title>FDA dAtabase for Regulatory Grade micrObial Sequences (FDA-ARGOS): Supporting development and validation of Infectious Disease Dx tests.</title>
        <authorList>
            <person name="Goldberg B."/>
            <person name="Campos J."/>
            <person name="Tallon L."/>
            <person name="Sadzewicz L."/>
            <person name="Zhao X."/>
            <person name="Vavikolanu K."/>
            <person name="Mehta A."/>
            <person name="Aluvathingal J."/>
            <person name="Nadendla S."/>
            <person name="Geyer C."/>
            <person name="Nandy P."/>
            <person name="Yan Y."/>
            <person name="Sichtig H."/>
        </authorList>
    </citation>
    <scope>NUCLEOTIDE SEQUENCE [LARGE SCALE GENOMIC DNA]</scope>
    <source>
        <strain evidence="2">FDAARGOS_614</strain>
        <plasmid evidence="2">unnamed1</plasmid>
    </source>
</reference>
<proteinExistence type="predicted"/>
<evidence type="ECO:0000313" key="1">
    <source>
        <dbReference type="EMBL" id="AZG12028.1"/>
    </source>
</evidence>
<dbReference type="AlphaFoldDB" id="A0A3G8GUU5"/>
<dbReference type="Proteomes" id="UP000270411">
    <property type="component" value="Plasmid unnamed1"/>
</dbReference>
<dbReference type="RefSeq" id="WP_017511127.1">
    <property type="nucleotide sequence ID" value="NZ_CP033968.1"/>
</dbReference>
<dbReference type="EMBL" id="CP033968">
    <property type="protein sequence ID" value="AZG12028.1"/>
    <property type="molecule type" value="Genomic_DNA"/>
</dbReference>
<accession>A0A3G8GUU5</accession>
<protein>
    <submittedName>
        <fullName evidence="1">Uncharacterized protein</fullName>
    </submittedName>
</protein>
<dbReference type="KEGG" id="cpau:EHF44_00655"/>